<dbReference type="OrthoDB" id="658622at2"/>
<sequence>MGAELDIKPENNAIIAAIDMVYTTRFDVSFSDVANPADHTLLLQVHDTGVQLFAVNEKCQPVLYKNIQFDSSSMEFGTPLTEWLKEQKDWLNGWGRLVVVHYAPQAAVVPAALYSVDNGKELLDIQFGDLFRGTLLAEQVPGRNDYTIYRIPTSLYQELSAIHAKVQHRHLFSLWIAWLDKQHASANGDVYLLFETSHVAVAVRKHEWVLMQLYEYNVPEDVSYQVLHALEQHELSPQSVNLHVDGWIDKDSALYLELFKYFRNIRTARVPDSMEVDISRLQEQPEHYFTPLMQMATCV</sequence>
<name>A0A0C1L5X5_9BACT</name>
<dbReference type="Gene3D" id="3.30.420.260">
    <property type="match status" value="1"/>
</dbReference>
<proteinExistence type="predicted"/>
<dbReference type="RefSeq" id="WP_039138980.1">
    <property type="nucleotide sequence ID" value="NZ_JSVC01000009.1"/>
</dbReference>
<reference evidence="1 2" key="1">
    <citation type="submission" date="2014-11" db="EMBL/GenBank/DDBJ databases">
        <title>Genome sequence of Flavihumibacter solisilvae 3-3.</title>
        <authorList>
            <person name="Zhou G."/>
            <person name="Li M."/>
            <person name="Wang G."/>
        </authorList>
    </citation>
    <scope>NUCLEOTIDE SEQUENCE [LARGE SCALE GENOMIC DNA]</scope>
    <source>
        <strain evidence="1 2">3-3</strain>
    </source>
</reference>
<evidence type="ECO:0000313" key="2">
    <source>
        <dbReference type="Proteomes" id="UP000031408"/>
    </source>
</evidence>
<dbReference type="Pfam" id="PF12864">
    <property type="entry name" value="DUF3822"/>
    <property type="match status" value="1"/>
</dbReference>
<dbReference type="STRING" id="1349421.OI18_08525"/>
<evidence type="ECO:0000313" key="1">
    <source>
        <dbReference type="EMBL" id="KIC94936.1"/>
    </source>
</evidence>
<dbReference type="Gene3D" id="3.30.420.250">
    <property type="match status" value="1"/>
</dbReference>
<comment type="caution">
    <text evidence="1">The sequence shown here is derived from an EMBL/GenBank/DDBJ whole genome shotgun (WGS) entry which is preliminary data.</text>
</comment>
<dbReference type="EMBL" id="JSVC01000009">
    <property type="protein sequence ID" value="KIC94936.1"/>
    <property type="molecule type" value="Genomic_DNA"/>
</dbReference>
<dbReference type="AlphaFoldDB" id="A0A0C1L5X5"/>
<gene>
    <name evidence="1" type="ORF">OI18_08525</name>
</gene>
<keyword evidence="2" id="KW-1185">Reference proteome</keyword>
<evidence type="ECO:0008006" key="3">
    <source>
        <dbReference type="Google" id="ProtNLM"/>
    </source>
</evidence>
<protein>
    <recommendedName>
        <fullName evidence="3">DUF3822 domain-containing protein</fullName>
    </recommendedName>
</protein>
<dbReference type="CDD" id="cd24013">
    <property type="entry name" value="ASKHA_ATPase_BT3980-like"/>
    <property type="match status" value="1"/>
</dbReference>
<organism evidence="1 2">
    <name type="scientific">Flavihumibacter solisilvae</name>
    <dbReference type="NCBI Taxonomy" id="1349421"/>
    <lineage>
        <taxon>Bacteria</taxon>
        <taxon>Pseudomonadati</taxon>
        <taxon>Bacteroidota</taxon>
        <taxon>Chitinophagia</taxon>
        <taxon>Chitinophagales</taxon>
        <taxon>Chitinophagaceae</taxon>
        <taxon>Flavihumibacter</taxon>
    </lineage>
</organism>
<accession>A0A0C1L5X5</accession>
<dbReference type="InterPro" id="IPR024213">
    <property type="entry name" value="DUF3822"/>
</dbReference>
<dbReference type="Proteomes" id="UP000031408">
    <property type="component" value="Unassembled WGS sequence"/>
</dbReference>